<evidence type="ECO:0000313" key="4">
    <source>
        <dbReference type="EMBL" id="MFC4561718.1"/>
    </source>
</evidence>
<feature type="transmembrane region" description="Helical" evidence="3">
    <location>
        <begin position="20"/>
        <end position="38"/>
    </location>
</feature>
<proteinExistence type="predicted"/>
<keyword evidence="5" id="KW-1185">Reference proteome</keyword>
<comment type="caution">
    <text evidence="4">The sequence shown here is derived from an EMBL/GenBank/DDBJ whole genome shotgun (WGS) entry which is preliminary data.</text>
</comment>
<gene>
    <name evidence="4" type="ORF">ACFO4E_07600</name>
</gene>
<feature type="coiled-coil region" evidence="1">
    <location>
        <begin position="381"/>
        <end position="431"/>
    </location>
</feature>
<organism evidence="4 5">
    <name type="scientific">Nocardiopsis mangrovi</name>
    <dbReference type="NCBI Taxonomy" id="1179818"/>
    <lineage>
        <taxon>Bacteria</taxon>
        <taxon>Bacillati</taxon>
        <taxon>Actinomycetota</taxon>
        <taxon>Actinomycetes</taxon>
        <taxon>Streptosporangiales</taxon>
        <taxon>Nocardiopsidaceae</taxon>
        <taxon>Nocardiopsis</taxon>
    </lineage>
</organism>
<accession>A0ABV9DVU3</accession>
<evidence type="ECO:0000256" key="2">
    <source>
        <dbReference type="SAM" id="MobiDB-lite"/>
    </source>
</evidence>
<feature type="region of interest" description="Disordered" evidence="2">
    <location>
        <begin position="61"/>
        <end position="84"/>
    </location>
</feature>
<dbReference type="Proteomes" id="UP001595923">
    <property type="component" value="Unassembled WGS sequence"/>
</dbReference>
<protein>
    <submittedName>
        <fullName evidence="4">Uncharacterized protein</fullName>
    </submittedName>
</protein>
<sequence length="661" mass="71222">MLLPRIHDPERGANLTEYAATILLVAGVLAVVIAGSGVPERVGQHFDTALCAVENAGSDGCAEPQDGGAADQSSTAAGGGSDWLVPLDTLPRPVDEERHGEFGQWMPPEDEEWFEFEDRGNYTWDCGRIFDVACKIGGGFAQGVRDLWDGAASAACLIHLCSNDAFQENWSSIGQAFRQSPLTTAEQMWDGFTEPFKENWREGGPGKAIAYGLPALFGGALKAFKHIGKKDLPDLPSTDDLRGDLADSRAAAERGDLDAADDAIESLEDRIDDLRERADASECSIAAPAPGAGNGGAVPMAITPLVRPAMVSAGGGDCDAAEQLARDLGVTGDRSLDDIVTQERERRAFFDTRSGRRVAGRLRALEELADEAGTAADRGRVRTAQRKARQAETIAEDLRRQADNETDPDRRRILEDAADTAEASLLRAQDNARTAAVADTIGGMPGTGRGTFGPDRISDLWSRTDPVIDYEGRGAPYIDHANTDPATGRPVLRVDRSAYNSDAELSAAVAQALILDDRGYNRVADDGLRDITDYRRDEWNRGDLSQYVNASADIHEEAFIASVRTLEVEGAAPDHVADPVLRDVYREALDYAEEHADDPSMFDSKGKPLKGDARTAARENLLRAGIRETMGTPLDGLGGRAPVNVFADDYESVHPRGEDDY</sequence>
<evidence type="ECO:0000313" key="5">
    <source>
        <dbReference type="Proteomes" id="UP001595923"/>
    </source>
</evidence>
<keyword evidence="1" id="KW-0175">Coiled coil</keyword>
<evidence type="ECO:0000256" key="3">
    <source>
        <dbReference type="SAM" id="Phobius"/>
    </source>
</evidence>
<keyword evidence="3" id="KW-0472">Membrane</keyword>
<dbReference type="RefSeq" id="WP_378572335.1">
    <property type="nucleotide sequence ID" value="NZ_JBHSFQ010000005.1"/>
</dbReference>
<dbReference type="EMBL" id="JBHSFQ010000005">
    <property type="protein sequence ID" value="MFC4561718.1"/>
    <property type="molecule type" value="Genomic_DNA"/>
</dbReference>
<name>A0ABV9DVU3_9ACTN</name>
<keyword evidence="3" id="KW-0812">Transmembrane</keyword>
<reference evidence="5" key="1">
    <citation type="journal article" date="2019" name="Int. J. Syst. Evol. Microbiol.">
        <title>The Global Catalogue of Microorganisms (GCM) 10K type strain sequencing project: providing services to taxonomists for standard genome sequencing and annotation.</title>
        <authorList>
            <consortium name="The Broad Institute Genomics Platform"/>
            <consortium name="The Broad Institute Genome Sequencing Center for Infectious Disease"/>
            <person name="Wu L."/>
            <person name="Ma J."/>
        </authorList>
    </citation>
    <scope>NUCLEOTIDE SEQUENCE [LARGE SCALE GENOMIC DNA]</scope>
    <source>
        <strain evidence="5">XZYJ18</strain>
    </source>
</reference>
<feature type="coiled-coil region" evidence="1">
    <location>
        <begin position="250"/>
        <end position="284"/>
    </location>
</feature>
<evidence type="ECO:0000256" key="1">
    <source>
        <dbReference type="SAM" id="Coils"/>
    </source>
</evidence>
<keyword evidence="3" id="KW-1133">Transmembrane helix</keyword>